<gene>
    <name evidence="2" type="ORF">GCM10022216_02590</name>
</gene>
<evidence type="ECO:0000313" key="3">
    <source>
        <dbReference type="Proteomes" id="UP001500101"/>
    </source>
</evidence>
<proteinExistence type="predicted"/>
<feature type="compositionally biased region" description="Basic and acidic residues" evidence="1">
    <location>
        <begin position="1"/>
        <end position="12"/>
    </location>
</feature>
<sequence length="121" mass="12987">MQVEKQQADEVKQQAGEQVGDNGPDLYLFVLFALDGDKGNEQAKQGGDLGLPDVVEQACFCDVFVDVVGNVRRKPPLAECGVAGNVKMDGKDEQADQPCEIYDLAQSLGVFSGLHNGSIEM</sequence>
<feature type="region of interest" description="Disordered" evidence="1">
    <location>
        <begin position="1"/>
        <end position="22"/>
    </location>
</feature>
<organism evidence="2 3">
    <name type="scientific">Sphingobacterium kyonggiense</name>
    <dbReference type="NCBI Taxonomy" id="714075"/>
    <lineage>
        <taxon>Bacteria</taxon>
        <taxon>Pseudomonadati</taxon>
        <taxon>Bacteroidota</taxon>
        <taxon>Sphingobacteriia</taxon>
        <taxon>Sphingobacteriales</taxon>
        <taxon>Sphingobacteriaceae</taxon>
        <taxon>Sphingobacterium</taxon>
    </lineage>
</organism>
<reference evidence="3" key="1">
    <citation type="journal article" date="2019" name="Int. J. Syst. Evol. Microbiol.">
        <title>The Global Catalogue of Microorganisms (GCM) 10K type strain sequencing project: providing services to taxonomists for standard genome sequencing and annotation.</title>
        <authorList>
            <consortium name="The Broad Institute Genomics Platform"/>
            <consortium name="The Broad Institute Genome Sequencing Center for Infectious Disease"/>
            <person name="Wu L."/>
            <person name="Ma J."/>
        </authorList>
    </citation>
    <scope>NUCLEOTIDE SEQUENCE [LARGE SCALE GENOMIC DNA]</scope>
    <source>
        <strain evidence="3">JCM 16704</strain>
    </source>
</reference>
<accession>A0ABP7Y7K8</accession>
<evidence type="ECO:0000256" key="1">
    <source>
        <dbReference type="SAM" id="MobiDB-lite"/>
    </source>
</evidence>
<protein>
    <submittedName>
        <fullName evidence="2">Uncharacterized protein</fullName>
    </submittedName>
</protein>
<dbReference type="EMBL" id="BAAAZI010000004">
    <property type="protein sequence ID" value="GAA4131964.1"/>
    <property type="molecule type" value="Genomic_DNA"/>
</dbReference>
<dbReference type="Proteomes" id="UP001500101">
    <property type="component" value="Unassembled WGS sequence"/>
</dbReference>
<evidence type="ECO:0000313" key="2">
    <source>
        <dbReference type="EMBL" id="GAA4131964.1"/>
    </source>
</evidence>
<name>A0ABP7Y7K8_9SPHI</name>
<keyword evidence="3" id="KW-1185">Reference proteome</keyword>
<comment type="caution">
    <text evidence="2">The sequence shown here is derived from an EMBL/GenBank/DDBJ whole genome shotgun (WGS) entry which is preliminary data.</text>
</comment>